<reference evidence="3" key="1">
    <citation type="journal article" date="2014" name="Proc. Natl. Acad. Sci. U.S.A.">
        <title>Extensive sampling of basidiomycete genomes demonstrates inadequacy of the white-rot/brown-rot paradigm for wood decay fungi.</title>
        <authorList>
            <person name="Riley R."/>
            <person name="Salamov A.A."/>
            <person name="Brown D.W."/>
            <person name="Nagy L.G."/>
            <person name="Floudas D."/>
            <person name="Held B.W."/>
            <person name="Levasseur A."/>
            <person name="Lombard V."/>
            <person name="Morin E."/>
            <person name="Otillar R."/>
            <person name="Lindquist E.A."/>
            <person name="Sun H."/>
            <person name="LaButti K.M."/>
            <person name="Schmutz J."/>
            <person name="Jabbour D."/>
            <person name="Luo H."/>
            <person name="Baker S.E."/>
            <person name="Pisabarro A.G."/>
            <person name="Walton J.D."/>
            <person name="Blanchette R.A."/>
            <person name="Henrissat B."/>
            <person name="Martin F."/>
            <person name="Cullen D."/>
            <person name="Hibbett D.S."/>
            <person name="Grigoriev I.V."/>
        </authorList>
    </citation>
    <scope>NUCLEOTIDE SEQUENCE [LARGE SCALE GENOMIC DNA]</scope>
    <source>
        <strain evidence="3">PC15</strain>
    </source>
</reference>
<dbReference type="InParanoid" id="A0A067NFI1"/>
<dbReference type="EMBL" id="KL198014">
    <property type="protein sequence ID" value="KDQ22531.1"/>
    <property type="molecule type" value="Genomic_DNA"/>
</dbReference>
<dbReference type="GO" id="GO:0008408">
    <property type="term" value="F:3'-5' exonuclease activity"/>
    <property type="evidence" value="ECO:0007669"/>
    <property type="project" value="InterPro"/>
</dbReference>
<dbReference type="InterPro" id="IPR002562">
    <property type="entry name" value="3'-5'_exonuclease_dom"/>
</dbReference>
<evidence type="ECO:0000313" key="2">
    <source>
        <dbReference type="EMBL" id="KDQ22531.1"/>
    </source>
</evidence>
<gene>
    <name evidence="2" type="ORF">PLEOSDRAFT_1109641</name>
</gene>
<dbReference type="STRING" id="1137138.A0A067NFI1"/>
<dbReference type="Proteomes" id="UP000027073">
    <property type="component" value="Unassembled WGS sequence"/>
</dbReference>
<dbReference type="Pfam" id="PF01612">
    <property type="entry name" value="DNA_pol_A_exo1"/>
    <property type="match status" value="1"/>
</dbReference>
<evidence type="ECO:0000313" key="3">
    <source>
        <dbReference type="Proteomes" id="UP000027073"/>
    </source>
</evidence>
<name>A0A067NFI1_PLEO1</name>
<dbReference type="PANTHER" id="PTHR47765:SF2">
    <property type="entry name" value="EXONUCLEASE MUT-7 HOMOLOG"/>
    <property type="match status" value="1"/>
</dbReference>
<dbReference type="AlphaFoldDB" id="A0A067NFI1"/>
<proteinExistence type="predicted"/>
<dbReference type="InterPro" id="IPR052408">
    <property type="entry name" value="Exonuclease_MUT-7-like"/>
</dbReference>
<dbReference type="Gene3D" id="3.30.420.10">
    <property type="entry name" value="Ribonuclease H-like superfamily/Ribonuclease H"/>
    <property type="match status" value="1"/>
</dbReference>
<organism evidence="2 3">
    <name type="scientific">Pleurotus ostreatus (strain PC15)</name>
    <name type="common">Oyster mushroom</name>
    <dbReference type="NCBI Taxonomy" id="1137138"/>
    <lineage>
        <taxon>Eukaryota</taxon>
        <taxon>Fungi</taxon>
        <taxon>Dikarya</taxon>
        <taxon>Basidiomycota</taxon>
        <taxon>Agaricomycotina</taxon>
        <taxon>Agaricomycetes</taxon>
        <taxon>Agaricomycetidae</taxon>
        <taxon>Agaricales</taxon>
        <taxon>Pleurotineae</taxon>
        <taxon>Pleurotaceae</taxon>
        <taxon>Pleurotus</taxon>
    </lineage>
</organism>
<dbReference type="SUPFAM" id="SSF53098">
    <property type="entry name" value="Ribonuclease H-like"/>
    <property type="match status" value="1"/>
</dbReference>
<dbReference type="GO" id="GO:0003676">
    <property type="term" value="F:nucleic acid binding"/>
    <property type="evidence" value="ECO:0007669"/>
    <property type="project" value="InterPro"/>
</dbReference>
<sequence>MPSHTYPPFTLEDFTFVVATTVDEADHGMRQLMTSAASSDNVFGFDIELTPAKAVRLIQVASRTHVVVFDIALIGTLPVCLSKFVANPTNTKIGVDILGDARALPESYMRSGGELSRLHRTIDHSGAIVGINFANCVALATLSEHWINRSLDKTLQKYDWSQALRTDHYTYAAVDAAVAIQIYDAILEKHPSMAAPNPFWVFTAIDPLSEKAIGLYDEYPQYSAKNSAPIKSIEASLKKIQKAMKLADNTDNIPSDQTWNEMENQAMFTFCADLTQALATYRRNVASYSN</sequence>
<evidence type="ECO:0000259" key="1">
    <source>
        <dbReference type="Pfam" id="PF01612"/>
    </source>
</evidence>
<feature type="domain" description="3'-5' exonuclease" evidence="1">
    <location>
        <begin position="34"/>
        <end position="188"/>
    </location>
</feature>
<protein>
    <recommendedName>
        <fullName evidence="1">3'-5' exonuclease domain-containing protein</fullName>
    </recommendedName>
</protein>
<dbReference type="GO" id="GO:0006139">
    <property type="term" value="P:nucleobase-containing compound metabolic process"/>
    <property type="evidence" value="ECO:0007669"/>
    <property type="project" value="InterPro"/>
</dbReference>
<dbReference type="InterPro" id="IPR012337">
    <property type="entry name" value="RNaseH-like_sf"/>
</dbReference>
<dbReference type="PANTHER" id="PTHR47765">
    <property type="entry name" value="3'-5' EXONUCLEASE DOMAIN-CONTAINING PROTEIN"/>
    <property type="match status" value="1"/>
</dbReference>
<dbReference type="InterPro" id="IPR036397">
    <property type="entry name" value="RNaseH_sf"/>
</dbReference>
<dbReference type="HOGENOM" id="CLU_960167_0_0_1"/>
<accession>A0A067NFI1</accession>
<dbReference type="VEuPathDB" id="FungiDB:PLEOSDRAFT_1109641"/>